<dbReference type="InterPro" id="IPR029006">
    <property type="entry name" value="ADF-H/Gelsolin-like_dom_sf"/>
</dbReference>
<evidence type="ECO:0000259" key="2">
    <source>
        <dbReference type="Pfam" id="PF00626"/>
    </source>
</evidence>
<dbReference type="InterPro" id="IPR007123">
    <property type="entry name" value="Gelsolin-like_dom"/>
</dbReference>
<dbReference type="AlphaFoldDB" id="L8GZW8"/>
<evidence type="ECO:0000313" key="4">
    <source>
        <dbReference type="Proteomes" id="UP000011083"/>
    </source>
</evidence>
<dbReference type="PANTHER" id="PTHR11977:SF130">
    <property type="entry name" value="SEVERIN"/>
    <property type="match status" value="1"/>
</dbReference>
<feature type="domain" description="Gelsolin-like" evidence="2">
    <location>
        <begin position="52"/>
        <end position="134"/>
    </location>
</feature>
<dbReference type="OMA" id="HAEINAP"/>
<dbReference type="GO" id="GO:0005737">
    <property type="term" value="C:cytoplasm"/>
    <property type="evidence" value="ECO:0007669"/>
    <property type="project" value="TreeGrafter"/>
</dbReference>
<dbReference type="Gene3D" id="3.40.20.10">
    <property type="entry name" value="Severin"/>
    <property type="match status" value="1"/>
</dbReference>
<dbReference type="FunFam" id="3.40.20.10:FF:000002">
    <property type="entry name" value="Gelsolin"/>
    <property type="match status" value="1"/>
</dbReference>
<dbReference type="GeneID" id="14918815"/>
<keyword evidence="1" id="KW-0677">Repeat</keyword>
<sequence>MQKAKVYAVVGSNIEQLGTELERKCKETAAATETEWHKTGKAPGLLIWRVENFKVVPVPPKTYGLFFEGDSYIVLNTHGRPGSFLYDVHFWLGDSTTLDEAGTAVYKTIELDTYLKDVPVQHREVQGHESPLFLSYFPNGVRILEGGVASGFQHVSPTEYKVRPSTRFFSCSTFSSSSLTKDLL</sequence>
<dbReference type="OrthoDB" id="6375767at2759"/>
<dbReference type="Proteomes" id="UP000011083">
    <property type="component" value="Unassembled WGS sequence"/>
</dbReference>
<gene>
    <name evidence="3" type="ORF">ACA1_161880</name>
</gene>
<dbReference type="SMART" id="SM00262">
    <property type="entry name" value="GEL"/>
    <property type="match status" value="1"/>
</dbReference>
<name>L8GZW8_ACACF</name>
<dbReference type="VEuPathDB" id="AmoebaDB:ACA1_161880"/>
<evidence type="ECO:0000313" key="3">
    <source>
        <dbReference type="EMBL" id="ELR18053.1"/>
    </source>
</evidence>
<evidence type="ECO:0000256" key="1">
    <source>
        <dbReference type="ARBA" id="ARBA00022737"/>
    </source>
</evidence>
<dbReference type="KEGG" id="acan:ACA1_161880"/>
<dbReference type="EMBL" id="KB007961">
    <property type="protein sequence ID" value="ELR18053.1"/>
    <property type="molecule type" value="Genomic_DNA"/>
</dbReference>
<organism evidence="3 4">
    <name type="scientific">Acanthamoeba castellanii (strain ATCC 30010 / Neff)</name>
    <dbReference type="NCBI Taxonomy" id="1257118"/>
    <lineage>
        <taxon>Eukaryota</taxon>
        <taxon>Amoebozoa</taxon>
        <taxon>Discosea</taxon>
        <taxon>Longamoebia</taxon>
        <taxon>Centramoebida</taxon>
        <taxon>Acanthamoebidae</taxon>
        <taxon>Acanthamoeba</taxon>
    </lineage>
</organism>
<dbReference type="InterPro" id="IPR007122">
    <property type="entry name" value="Villin/Gelsolin"/>
</dbReference>
<accession>L8GZW8</accession>
<keyword evidence="4" id="KW-1185">Reference proteome</keyword>
<dbReference type="STRING" id="1257118.L8GZW8"/>
<protein>
    <submittedName>
        <fullName evidence="3">Actinbinding protein fragmin P, putative</fullName>
    </submittedName>
</protein>
<dbReference type="SUPFAM" id="SSF55753">
    <property type="entry name" value="Actin depolymerizing proteins"/>
    <property type="match status" value="1"/>
</dbReference>
<reference evidence="3 4" key="1">
    <citation type="journal article" date="2013" name="Genome Biol.">
        <title>Genome of Acanthamoeba castellanii highlights extensive lateral gene transfer and early evolution of tyrosine kinase signaling.</title>
        <authorList>
            <person name="Clarke M."/>
            <person name="Lohan A.J."/>
            <person name="Liu B."/>
            <person name="Lagkouvardos I."/>
            <person name="Roy S."/>
            <person name="Zafar N."/>
            <person name="Bertelli C."/>
            <person name="Schilde C."/>
            <person name="Kianianmomeni A."/>
            <person name="Burglin T.R."/>
            <person name="Frech C."/>
            <person name="Turcotte B."/>
            <person name="Kopec K.O."/>
            <person name="Synnott J.M."/>
            <person name="Choo C."/>
            <person name="Paponov I."/>
            <person name="Finkler A."/>
            <person name="Soon Heng Tan C."/>
            <person name="Hutchins A.P."/>
            <person name="Weinmeier T."/>
            <person name="Rattei T."/>
            <person name="Chu J.S."/>
            <person name="Gimenez G."/>
            <person name="Irimia M."/>
            <person name="Rigden D.J."/>
            <person name="Fitzpatrick D.A."/>
            <person name="Lorenzo-Morales J."/>
            <person name="Bateman A."/>
            <person name="Chiu C.H."/>
            <person name="Tang P."/>
            <person name="Hegemann P."/>
            <person name="Fromm H."/>
            <person name="Raoult D."/>
            <person name="Greub G."/>
            <person name="Miranda-Saavedra D."/>
            <person name="Chen N."/>
            <person name="Nash P."/>
            <person name="Ginger M.L."/>
            <person name="Horn M."/>
            <person name="Schaap P."/>
            <person name="Caler L."/>
            <person name="Loftus B."/>
        </authorList>
    </citation>
    <scope>NUCLEOTIDE SEQUENCE [LARGE SCALE GENOMIC DNA]</scope>
    <source>
        <strain evidence="3 4">Neff</strain>
    </source>
</reference>
<dbReference type="PANTHER" id="PTHR11977">
    <property type="entry name" value="VILLIN"/>
    <property type="match status" value="1"/>
</dbReference>
<dbReference type="Pfam" id="PF00626">
    <property type="entry name" value="Gelsolin"/>
    <property type="match status" value="1"/>
</dbReference>
<dbReference type="GO" id="GO:0008154">
    <property type="term" value="P:actin polymerization or depolymerization"/>
    <property type="evidence" value="ECO:0007669"/>
    <property type="project" value="TreeGrafter"/>
</dbReference>
<dbReference type="GO" id="GO:0015629">
    <property type="term" value="C:actin cytoskeleton"/>
    <property type="evidence" value="ECO:0007669"/>
    <property type="project" value="TreeGrafter"/>
</dbReference>
<dbReference type="GO" id="GO:0051015">
    <property type="term" value="F:actin filament binding"/>
    <property type="evidence" value="ECO:0007669"/>
    <property type="project" value="InterPro"/>
</dbReference>
<dbReference type="CDD" id="cd11290">
    <property type="entry name" value="gelsolin_S1_like"/>
    <property type="match status" value="1"/>
</dbReference>
<dbReference type="PRINTS" id="PR00597">
    <property type="entry name" value="GELSOLIN"/>
</dbReference>
<proteinExistence type="predicted"/>
<dbReference type="RefSeq" id="XP_004340072.1">
    <property type="nucleotide sequence ID" value="XM_004340024.1"/>
</dbReference>